<dbReference type="AlphaFoldDB" id="M2T670"/>
<dbReference type="Proteomes" id="UP000011717">
    <property type="component" value="Unassembled WGS sequence"/>
</dbReference>
<gene>
    <name evidence="1" type="ORF">C725_2650</name>
</gene>
<accession>M2T670</accession>
<name>M2T670_9SPHN</name>
<sequence>MVARPPLGTEVYLFHPEVGAIVADVSAHRLDGIAVEFILTEESSAFAIAVHAHDMTRPADPAQRAG</sequence>
<proteinExistence type="predicted"/>
<evidence type="ECO:0000313" key="2">
    <source>
        <dbReference type="Proteomes" id="UP000011717"/>
    </source>
</evidence>
<reference evidence="1 2" key="1">
    <citation type="journal article" date="2013" name="Genome Announc.">
        <title>Draft Genome Sequence of Strain JLT2015T, Belonging to the Family Sphingomonadaceae of the Alphaproteobacteria.</title>
        <authorList>
            <person name="Tang K."/>
            <person name="Liu K."/>
            <person name="Li S."/>
            <person name="Jiao N."/>
        </authorList>
    </citation>
    <scope>NUCLEOTIDE SEQUENCE [LARGE SCALE GENOMIC DNA]</scope>
    <source>
        <strain evidence="1 2">JLT2015</strain>
    </source>
</reference>
<comment type="caution">
    <text evidence="1">The sequence shown here is derived from an EMBL/GenBank/DDBJ whole genome shotgun (WGS) entry which is preliminary data.</text>
</comment>
<protein>
    <submittedName>
        <fullName evidence="1">Uncharacterized protein</fullName>
    </submittedName>
</protein>
<dbReference type="EMBL" id="AMRV01000011">
    <property type="protein sequence ID" value="EMD81994.1"/>
    <property type="molecule type" value="Genomic_DNA"/>
</dbReference>
<organism evidence="1 2">
    <name type="scientific">Pacificimonas flava</name>
    <dbReference type="NCBI Taxonomy" id="1234595"/>
    <lineage>
        <taxon>Bacteria</taxon>
        <taxon>Pseudomonadati</taxon>
        <taxon>Pseudomonadota</taxon>
        <taxon>Alphaproteobacteria</taxon>
        <taxon>Sphingomonadales</taxon>
        <taxon>Sphingosinicellaceae</taxon>
        <taxon>Pacificimonas</taxon>
    </lineage>
</organism>
<evidence type="ECO:0000313" key="1">
    <source>
        <dbReference type="EMBL" id="EMD81994.1"/>
    </source>
</evidence>
<dbReference type="OrthoDB" id="7595450at2"/>
<keyword evidence="2" id="KW-1185">Reference proteome</keyword>
<dbReference type="RefSeq" id="WP_008603614.1">
    <property type="nucleotide sequence ID" value="NZ_AMRV01000011.1"/>
</dbReference>